<proteinExistence type="predicted"/>
<keyword evidence="1" id="KW-0472">Membrane</keyword>
<name>A0A7W5JY87_9ACTN</name>
<evidence type="ECO:0000313" key="4">
    <source>
        <dbReference type="Proteomes" id="UP000565572"/>
    </source>
</evidence>
<keyword evidence="1" id="KW-0812">Transmembrane</keyword>
<accession>A0A7W5JY87</accession>
<evidence type="ECO:0000256" key="1">
    <source>
        <dbReference type="SAM" id="Phobius"/>
    </source>
</evidence>
<feature type="transmembrane region" description="Helical" evidence="1">
    <location>
        <begin position="117"/>
        <end position="140"/>
    </location>
</feature>
<keyword evidence="1" id="KW-1133">Transmembrane helix</keyword>
<gene>
    <name evidence="3" type="ORF">FHX39_003486</name>
</gene>
<feature type="transmembrane region" description="Helical" evidence="1">
    <location>
        <begin position="85"/>
        <end position="105"/>
    </location>
</feature>
<sequence>MTVFGLPLHPLIVHATVVVVPTAAFAVLLATFWPRFRRWASWGPAAAAALAVVLVPITTSSGESLEHTLPHSDLIEKHSHLADGLLPWVIALLVGALLVLWPQLAATRPRMWSLPRWLAVAGAVVATAAAVGALVEVVLIGHSGAAAAWSPNA</sequence>
<dbReference type="Pfam" id="PF09990">
    <property type="entry name" value="DUF2231"/>
    <property type="match status" value="1"/>
</dbReference>
<dbReference type="Proteomes" id="UP000565572">
    <property type="component" value="Unassembled WGS sequence"/>
</dbReference>
<evidence type="ECO:0000259" key="2">
    <source>
        <dbReference type="Pfam" id="PF09990"/>
    </source>
</evidence>
<dbReference type="AlphaFoldDB" id="A0A7W5JY87"/>
<feature type="transmembrane region" description="Helical" evidence="1">
    <location>
        <begin position="45"/>
        <end position="65"/>
    </location>
</feature>
<protein>
    <recommendedName>
        <fullName evidence="2">DUF2231 domain-containing protein</fullName>
    </recommendedName>
</protein>
<keyword evidence="4" id="KW-1185">Reference proteome</keyword>
<dbReference type="RefSeq" id="WP_183340466.1">
    <property type="nucleotide sequence ID" value="NZ_JACHZG010000001.1"/>
</dbReference>
<reference evidence="3 4" key="1">
    <citation type="submission" date="2020-08" db="EMBL/GenBank/DDBJ databases">
        <title>Sequencing the genomes of 1000 actinobacteria strains.</title>
        <authorList>
            <person name="Klenk H.-P."/>
        </authorList>
    </citation>
    <scope>NUCLEOTIDE SEQUENCE [LARGE SCALE GENOMIC DNA]</scope>
    <source>
        <strain evidence="3 4">DSM 11053</strain>
    </source>
</reference>
<organism evidence="3 4">
    <name type="scientific">Microlunatus antarcticus</name>
    <dbReference type="NCBI Taxonomy" id="53388"/>
    <lineage>
        <taxon>Bacteria</taxon>
        <taxon>Bacillati</taxon>
        <taxon>Actinomycetota</taxon>
        <taxon>Actinomycetes</taxon>
        <taxon>Propionibacteriales</taxon>
        <taxon>Propionibacteriaceae</taxon>
        <taxon>Microlunatus</taxon>
    </lineage>
</organism>
<evidence type="ECO:0000313" key="3">
    <source>
        <dbReference type="EMBL" id="MBB3328542.1"/>
    </source>
</evidence>
<dbReference type="EMBL" id="JACHZG010000001">
    <property type="protein sequence ID" value="MBB3328542.1"/>
    <property type="molecule type" value="Genomic_DNA"/>
</dbReference>
<dbReference type="InterPro" id="IPR019251">
    <property type="entry name" value="DUF2231_TM"/>
</dbReference>
<feature type="transmembrane region" description="Helical" evidence="1">
    <location>
        <begin position="12"/>
        <end position="33"/>
    </location>
</feature>
<comment type="caution">
    <text evidence="3">The sequence shown here is derived from an EMBL/GenBank/DDBJ whole genome shotgun (WGS) entry which is preliminary data.</text>
</comment>
<feature type="domain" description="DUF2231" evidence="2">
    <location>
        <begin position="5"/>
        <end position="149"/>
    </location>
</feature>